<feature type="compositionally biased region" description="Low complexity" evidence="13">
    <location>
        <begin position="580"/>
        <end position="595"/>
    </location>
</feature>
<feature type="region of interest" description="Disordered" evidence="13">
    <location>
        <begin position="82"/>
        <end position="101"/>
    </location>
</feature>
<evidence type="ECO:0000256" key="11">
    <source>
        <dbReference type="ARBA" id="ARBA00029362"/>
    </source>
</evidence>
<evidence type="ECO:0000256" key="4">
    <source>
        <dbReference type="ARBA" id="ARBA00022448"/>
    </source>
</evidence>
<feature type="region of interest" description="Disordered" evidence="13">
    <location>
        <begin position="160"/>
        <end position="223"/>
    </location>
</feature>
<evidence type="ECO:0000256" key="6">
    <source>
        <dbReference type="ARBA" id="ARBA00022670"/>
    </source>
</evidence>
<keyword evidence="8" id="KW-0788">Thiol protease</keyword>
<keyword evidence="10" id="KW-0072">Autophagy</keyword>
<dbReference type="EMBL" id="KN881628">
    <property type="protein sequence ID" value="KIY53156.1"/>
    <property type="molecule type" value="Genomic_DNA"/>
</dbReference>
<dbReference type="Pfam" id="PF03416">
    <property type="entry name" value="Peptidase_C54"/>
    <property type="match status" value="1"/>
</dbReference>
<feature type="compositionally biased region" description="Polar residues" evidence="13">
    <location>
        <begin position="777"/>
        <end position="786"/>
    </location>
</feature>
<dbReference type="Proteomes" id="UP000054144">
    <property type="component" value="Unassembled WGS sequence"/>
</dbReference>
<dbReference type="OrthoDB" id="2960936at2759"/>
<dbReference type="GO" id="GO:0000407">
    <property type="term" value="C:phagophore assembly site"/>
    <property type="evidence" value="ECO:0007669"/>
    <property type="project" value="UniProtKB-SubCell"/>
</dbReference>
<dbReference type="PANTHER" id="PTHR22624">
    <property type="entry name" value="CYSTEINE PROTEASE ATG4"/>
    <property type="match status" value="1"/>
</dbReference>
<feature type="compositionally biased region" description="Basic and acidic residues" evidence="13">
    <location>
        <begin position="525"/>
        <end position="540"/>
    </location>
</feature>
<keyword evidence="7" id="KW-0378">Hydrolase</keyword>
<dbReference type="PANTHER" id="PTHR22624:SF49">
    <property type="entry name" value="CYSTEINE PROTEASE"/>
    <property type="match status" value="1"/>
</dbReference>
<evidence type="ECO:0000256" key="1">
    <source>
        <dbReference type="ARBA" id="ARBA00004329"/>
    </source>
</evidence>
<evidence type="ECO:0000256" key="7">
    <source>
        <dbReference type="ARBA" id="ARBA00022801"/>
    </source>
</evidence>
<dbReference type="GO" id="GO:0000045">
    <property type="term" value="P:autophagosome assembly"/>
    <property type="evidence" value="ECO:0007669"/>
    <property type="project" value="TreeGrafter"/>
</dbReference>
<feature type="compositionally biased region" description="Low complexity" evidence="13">
    <location>
        <begin position="184"/>
        <end position="223"/>
    </location>
</feature>
<evidence type="ECO:0000256" key="13">
    <source>
        <dbReference type="SAM" id="MobiDB-lite"/>
    </source>
</evidence>
<comment type="catalytic activity">
    <reaction evidence="11">
        <text>[protein]-C-terminal L-amino acid-glycyl-phosphatidylethanolamide + H2O = [protein]-C-terminal L-amino acid-glycine + a 1,2-diacyl-sn-glycero-3-phosphoethanolamine</text>
        <dbReference type="Rhea" id="RHEA:67548"/>
        <dbReference type="Rhea" id="RHEA-COMP:17323"/>
        <dbReference type="Rhea" id="RHEA-COMP:17324"/>
        <dbReference type="ChEBI" id="CHEBI:15377"/>
        <dbReference type="ChEBI" id="CHEBI:64612"/>
        <dbReference type="ChEBI" id="CHEBI:172940"/>
        <dbReference type="ChEBI" id="CHEBI:172941"/>
    </reaction>
    <physiologicalReaction direction="left-to-right" evidence="11">
        <dbReference type="Rhea" id="RHEA:67549"/>
    </physiologicalReaction>
</comment>
<feature type="compositionally biased region" description="Polar residues" evidence="13">
    <location>
        <begin position="43"/>
        <end position="56"/>
    </location>
</feature>
<evidence type="ECO:0000259" key="14">
    <source>
        <dbReference type="Pfam" id="PF03416"/>
    </source>
</evidence>
<proteinExistence type="inferred from homology"/>
<dbReference type="GO" id="GO:0000423">
    <property type="term" value="P:mitophagy"/>
    <property type="evidence" value="ECO:0007669"/>
    <property type="project" value="TreeGrafter"/>
</dbReference>
<dbReference type="InterPro" id="IPR005078">
    <property type="entry name" value="Peptidase_C54"/>
</dbReference>
<feature type="region of interest" description="Disordered" evidence="13">
    <location>
        <begin position="512"/>
        <end position="639"/>
    </location>
</feature>
<evidence type="ECO:0000256" key="12">
    <source>
        <dbReference type="ARBA" id="ARBA00030240"/>
    </source>
</evidence>
<evidence type="ECO:0000256" key="2">
    <source>
        <dbReference type="ARBA" id="ARBA00004496"/>
    </source>
</evidence>
<feature type="compositionally biased region" description="Basic and acidic residues" evidence="13">
    <location>
        <begin position="863"/>
        <end position="877"/>
    </location>
</feature>
<organism evidence="15 16">
    <name type="scientific">Fistulina hepatica ATCC 64428</name>
    <dbReference type="NCBI Taxonomy" id="1128425"/>
    <lineage>
        <taxon>Eukaryota</taxon>
        <taxon>Fungi</taxon>
        <taxon>Dikarya</taxon>
        <taxon>Basidiomycota</taxon>
        <taxon>Agaricomycotina</taxon>
        <taxon>Agaricomycetes</taxon>
        <taxon>Agaricomycetidae</taxon>
        <taxon>Agaricales</taxon>
        <taxon>Fistulinaceae</taxon>
        <taxon>Fistulina</taxon>
    </lineage>
</organism>
<name>A0A0D7APA9_9AGAR</name>
<feature type="region of interest" description="Disordered" evidence="13">
    <location>
        <begin position="1023"/>
        <end position="1044"/>
    </location>
</feature>
<sequence>MIMVPDDGQAEGTSLSAMAAASVGQPGVSSSRLRTRSIRPMSETLSDSSRGQHSLYASTSSTSARVSVSDLPTRLSGWISHMTASSSSSSPPSPSTMFSASPTKTNRLLSNIGAGALLTAAKNGKSGLDKAMRYLLDSDARPDACTDDIWLMGVHHPGYEEPAAPIPSGPMVRRGSIDSRKARASPPLSFYSSSSSATTSSSSSSLVNSKPPSSSASSTHSAPAWPHEFFSDFTSRIWLTYRSGFVPIRDVRLTDLPAPPTVIEFPVPQEPGADLGAPSSVSNRRWWRNEPEPSPDAELGFYIFSGKGLTSDSGWGCMLRTGQSLLANAIIIAWLGRDWRRPNVPLPMFVYSEEDLALYVHLITLFLDTPHPYAPFSVHRMALAGKDLGKDVGQWFGPSTAAGAIKTLLHAYPNAGIGVAVATDNVVFESEVFAASFSPPPSTRPEREWGDRPVLILLGIRLGIDRVNPIYYDTIKQLYTFPQSLGIAGGRPSSSYYFVGSQANDLFYLDPHHARPTVPVSRTRTTPEGERDRWKKDKTPKEKHHYFGFHHGQSSSSHERHQPTAPSPLHKQVGLGIEHSNSSASITPSPSKPSSQAGSRAHSPPPSSRSPPSTIPAVVPAEPTSQRFSTRPSTSTAPVLPPELQAHYLAAYSTPELRTFHCERVRKMPMSGLDPSMLIGFLCRDKEDWEDWRRRVNNLPRQIFSVQDDFPTWLPSDSDDNMGLESMSDPGPDDMLLDEDEFNLAVPEGSADGEVEVATADVSRSSASATPEGGAGQQPTRTASSDNHADDDDDGCNTSNASVTEEDEDVDPVTPGPGDVRFMVPKMTPTDVAFIKPDDSVTPIEDDWVDPIPPMRTAKQMRSSKERDREVSRDKGMIKGKHKSGKGHDKEKSGSSRDSTAAASSSKSKTGKKKKTGSGGSKSAVPVPPVKLAASEMFAFPKQDEEEDDDWNDTSQSSEAAVYGSFRADGQGRATTIRPGDERAQFPSPVAAAGASLPDESVDDSFVNVSYGSNVDRRMHTARARDGGRTQSGGVRGLIADLQF</sequence>
<dbReference type="GO" id="GO:0034727">
    <property type="term" value="P:piecemeal microautophagy of the nucleus"/>
    <property type="evidence" value="ECO:0007669"/>
    <property type="project" value="TreeGrafter"/>
</dbReference>
<keyword evidence="4" id="KW-0813">Transport</keyword>
<dbReference type="GO" id="GO:0016485">
    <property type="term" value="P:protein processing"/>
    <property type="evidence" value="ECO:0007669"/>
    <property type="project" value="TreeGrafter"/>
</dbReference>
<protein>
    <recommendedName>
        <fullName evidence="12">Autophagy-related protein 4</fullName>
    </recommendedName>
</protein>
<dbReference type="SUPFAM" id="SSF54001">
    <property type="entry name" value="Cysteine proteinases"/>
    <property type="match status" value="2"/>
</dbReference>
<evidence type="ECO:0000256" key="9">
    <source>
        <dbReference type="ARBA" id="ARBA00022927"/>
    </source>
</evidence>
<feature type="compositionally biased region" description="Low complexity" evidence="13">
    <location>
        <begin position="896"/>
        <end position="908"/>
    </location>
</feature>
<dbReference type="InterPro" id="IPR038765">
    <property type="entry name" value="Papain-like_cys_pep_sf"/>
</dbReference>
<evidence type="ECO:0000256" key="8">
    <source>
        <dbReference type="ARBA" id="ARBA00022807"/>
    </source>
</evidence>
<evidence type="ECO:0000256" key="10">
    <source>
        <dbReference type="ARBA" id="ARBA00023006"/>
    </source>
</evidence>
<feature type="compositionally biased region" description="Basic and acidic residues" evidence="13">
    <location>
        <begin position="886"/>
        <end position="895"/>
    </location>
</feature>
<keyword evidence="5" id="KW-0963">Cytoplasm</keyword>
<comment type="similarity">
    <text evidence="3">Belongs to the peptidase C54 family.</text>
</comment>
<dbReference type="GO" id="GO:0035973">
    <property type="term" value="P:aggrephagy"/>
    <property type="evidence" value="ECO:0007669"/>
    <property type="project" value="TreeGrafter"/>
</dbReference>
<dbReference type="GO" id="GO:0019786">
    <property type="term" value="F:protein-phosphatidylethanolamide deconjugating activity"/>
    <property type="evidence" value="ECO:0007669"/>
    <property type="project" value="InterPro"/>
</dbReference>
<accession>A0A0D7APA9</accession>
<keyword evidence="9" id="KW-0653">Protein transport</keyword>
<evidence type="ECO:0000313" key="16">
    <source>
        <dbReference type="Proteomes" id="UP000054144"/>
    </source>
</evidence>
<gene>
    <name evidence="15" type="ORF">FISHEDRAFT_63526</name>
</gene>
<reference evidence="15 16" key="1">
    <citation type="journal article" date="2015" name="Fungal Genet. Biol.">
        <title>Evolution of novel wood decay mechanisms in Agaricales revealed by the genome sequences of Fistulina hepatica and Cylindrobasidium torrendii.</title>
        <authorList>
            <person name="Floudas D."/>
            <person name="Held B.W."/>
            <person name="Riley R."/>
            <person name="Nagy L.G."/>
            <person name="Koehler G."/>
            <person name="Ransdell A.S."/>
            <person name="Younus H."/>
            <person name="Chow J."/>
            <person name="Chiniquy J."/>
            <person name="Lipzen A."/>
            <person name="Tritt A."/>
            <person name="Sun H."/>
            <person name="Haridas S."/>
            <person name="LaButti K."/>
            <person name="Ohm R.A."/>
            <person name="Kues U."/>
            <person name="Blanchette R.A."/>
            <person name="Grigoriev I.V."/>
            <person name="Minto R.E."/>
            <person name="Hibbett D.S."/>
        </authorList>
    </citation>
    <scope>NUCLEOTIDE SEQUENCE [LARGE SCALE GENOMIC DNA]</scope>
    <source>
        <strain evidence="15 16">ATCC 64428</strain>
    </source>
</reference>
<feature type="compositionally biased region" description="Polar residues" evidence="13">
    <location>
        <begin position="623"/>
        <end position="637"/>
    </location>
</feature>
<keyword evidence="6" id="KW-0645">Protease</keyword>
<feature type="region of interest" description="Disordered" evidence="13">
    <location>
        <begin position="1"/>
        <end position="62"/>
    </location>
</feature>
<evidence type="ECO:0000256" key="5">
    <source>
        <dbReference type="ARBA" id="ARBA00022490"/>
    </source>
</evidence>
<feature type="domain" description="Peptidase C54 catalytic" evidence="14">
    <location>
        <begin position="227"/>
        <end position="694"/>
    </location>
</feature>
<evidence type="ECO:0000313" key="15">
    <source>
        <dbReference type="EMBL" id="KIY53156.1"/>
    </source>
</evidence>
<feature type="region of interest" description="Disordered" evidence="13">
    <location>
        <begin position="756"/>
        <end position="960"/>
    </location>
</feature>
<dbReference type="GO" id="GO:0004197">
    <property type="term" value="F:cysteine-type endopeptidase activity"/>
    <property type="evidence" value="ECO:0007669"/>
    <property type="project" value="TreeGrafter"/>
</dbReference>
<dbReference type="InterPro" id="IPR046792">
    <property type="entry name" value="Peptidase_C54_cat"/>
</dbReference>
<evidence type="ECO:0000256" key="3">
    <source>
        <dbReference type="ARBA" id="ARBA00010958"/>
    </source>
</evidence>
<dbReference type="AlphaFoldDB" id="A0A0D7APA9"/>
<dbReference type="GO" id="GO:0015031">
    <property type="term" value="P:protein transport"/>
    <property type="evidence" value="ECO:0007669"/>
    <property type="project" value="UniProtKB-KW"/>
</dbReference>
<feature type="region of interest" description="Disordered" evidence="13">
    <location>
        <begin position="710"/>
        <end position="737"/>
    </location>
</feature>
<comment type="subcellular location">
    <subcellularLocation>
        <location evidence="2">Cytoplasm</location>
    </subcellularLocation>
    <subcellularLocation>
        <location evidence="1">Preautophagosomal structure</location>
    </subcellularLocation>
</comment>
<keyword evidence="16" id="KW-1185">Reference proteome</keyword>